<reference evidence="1" key="1">
    <citation type="submission" date="2018-02" db="EMBL/GenBank/DDBJ databases">
        <title>Rhizophora mucronata_Transcriptome.</title>
        <authorList>
            <person name="Meera S.P."/>
            <person name="Sreeshan A."/>
            <person name="Augustine A."/>
        </authorList>
    </citation>
    <scope>NUCLEOTIDE SEQUENCE</scope>
    <source>
        <tissue evidence="1">Leaf</tissue>
    </source>
</reference>
<evidence type="ECO:0000313" key="1">
    <source>
        <dbReference type="EMBL" id="MBX34992.1"/>
    </source>
</evidence>
<dbReference type="EMBL" id="GGEC01054508">
    <property type="protein sequence ID" value="MBX34992.1"/>
    <property type="molecule type" value="Transcribed_RNA"/>
</dbReference>
<proteinExistence type="predicted"/>
<organism evidence="1">
    <name type="scientific">Rhizophora mucronata</name>
    <name type="common">Asiatic mangrove</name>
    <dbReference type="NCBI Taxonomy" id="61149"/>
    <lineage>
        <taxon>Eukaryota</taxon>
        <taxon>Viridiplantae</taxon>
        <taxon>Streptophyta</taxon>
        <taxon>Embryophyta</taxon>
        <taxon>Tracheophyta</taxon>
        <taxon>Spermatophyta</taxon>
        <taxon>Magnoliopsida</taxon>
        <taxon>eudicotyledons</taxon>
        <taxon>Gunneridae</taxon>
        <taxon>Pentapetalae</taxon>
        <taxon>rosids</taxon>
        <taxon>fabids</taxon>
        <taxon>Malpighiales</taxon>
        <taxon>Rhizophoraceae</taxon>
        <taxon>Rhizophora</taxon>
    </lineage>
</organism>
<sequence>MQNCQSFHFRKRMKSAPFSTKETSIVCCTTDCLNDKHIEVKCKADIRFTS</sequence>
<accession>A0A2P2MXQ0</accession>
<name>A0A2P2MXQ0_RHIMU</name>
<protein>
    <submittedName>
        <fullName evidence="1">Uncharacterized protein</fullName>
    </submittedName>
</protein>
<dbReference type="AlphaFoldDB" id="A0A2P2MXQ0"/>